<dbReference type="Proteomes" id="UP000650081">
    <property type="component" value="Unassembled WGS sequence"/>
</dbReference>
<keyword evidence="2" id="KW-1185">Reference proteome</keyword>
<organism evidence="1 2">
    <name type="scientific">Neolewinella lacunae</name>
    <dbReference type="NCBI Taxonomy" id="1517758"/>
    <lineage>
        <taxon>Bacteria</taxon>
        <taxon>Pseudomonadati</taxon>
        <taxon>Bacteroidota</taxon>
        <taxon>Saprospiria</taxon>
        <taxon>Saprospirales</taxon>
        <taxon>Lewinellaceae</taxon>
        <taxon>Neolewinella</taxon>
    </lineage>
</organism>
<gene>
    <name evidence="1" type="ORF">H9S92_00475</name>
</gene>
<dbReference type="RefSeq" id="WP_187464767.1">
    <property type="nucleotide sequence ID" value="NZ_JACSIT010000033.1"/>
</dbReference>
<evidence type="ECO:0000313" key="2">
    <source>
        <dbReference type="Proteomes" id="UP000650081"/>
    </source>
</evidence>
<name>A0A923PJ21_9BACT</name>
<dbReference type="EMBL" id="JACSIT010000033">
    <property type="protein sequence ID" value="MBC6992626.1"/>
    <property type="molecule type" value="Genomic_DNA"/>
</dbReference>
<protein>
    <submittedName>
        <fullName evidence="1">Uncharacterized protein</fullName>
    </submittedName>
</protein>
<reference evidence="1" key="1">
    <citation type="submission" date="2020-08" db="EMBL/GenBank/DDBJ databases">
        <title>Lewinella bacteria from marine environments.</title>
        <authorList>
            <person name="Zhong Y."/>
        </authorList>
    </citation>
    <scope>NUCLEOTIDE SEQUENCE</scope>
    <source>
        <strain evidence="1">KCTC 42187</strain>
    </source>
</reference>
<proteinExistence type="predicted"/>
<accession>A0A923PJ21</accession>
<comment type="caution">
    <text evidence="1">The sequence shown here is derived from an EMBL/GenBank/DDBJ whole genome shotgun (WGS) entry which is preliminary data.</text>
</comment>
<dbReference type="AlphaFoldDB" id="A0A923PJ21"/>
<sequence length="105" mass="11960">MKDFRVDICTLNGALVGCVTDNLLSASFEYVDDRVKLKLVYREPSMVDAELEEDIVTDFCALSGYMDKDFLKDYPIVFFGEHELSLEHKVYLAPDSLEVIGQKID</sequence>
<dbReference type="PROSITE" id="PS51257">
    <property type="entry name" value="PROKAR_LIPOPROTEIN"/>
    <property type="match status" value="1"/>
</dbReference>
<evidence type="ECO:0000313" key="1">
    <source>
        <dbReference type="EMBL" id="MBC6992626.1"/>
    </source>
</evidence>